<reference evidence="16" key="1">
    <citation type="submission" date="2021-01" db="EMBL/GenBank/DDBJ databases">
        <authorList>
            <person name="Corre E."/>
            <person name="Pelletier E."/>
            <person name="Niang G."/>
            <person name="Scheremetjew M."/>
            <person name="Finn R."/>
            <person name="Kale V."/>
            <person name="Holt S."/>
            <person name="Cochrane G."/>
            <person name="Meng A."/>
            <person name="Brown T."/>
            <person name="Cohen L."/>
        </authorList>
    </citation>
    <scope>NUCLEOTIDE SEQUENCE</scope>
    <source>
        <strain evidence="16">CCCM811</strain>
    </source>
</reference>
<dbReference type="Pfam" id="PF03950">
    <property type="entry name" value="tRNA-synt_1c_C"/>
    <property type="match status" value="1"/>
</dbReference>
<dbReference type="InterPro" id="IPR020061">
    <property type="entry name" value="Glu_tRNA_lig_a-bdl"/>
</dbReference>
<keyword evidence="5 12" id="KW-0436">Ligase</keyword>
<sequence>MRYTVLSKRKLKAFVQEGTVEGWNDPRFPTVQGVIRRGLRVDALREFILEVGASVNDNMMSWDKVWAINKKKIDPVAHRFLAITRDSKVMMTITNFTEPAPVSAAGATTMDVQLHPKNKGIGMKKTAIGDKIWLEAEDASLFTEGEEVTLMRWGNCRITKITKDSEGKITELKGALNLMGDVKKTKYKVTWIADAADGSDAKRQPVSVTCVEFDHLITKPKLEDGDDYKNFVTGCSRFETHVQGEPALRNVRPGQLIQLERRGYFRCDKALEPGTDGTIVLFNIPTGKKKSMSSVGSKVAMKR</sequence>
<dbReference type="PANTHER" id="PTHR43097:SF5">
    <property type="entry name" value="GLUTAMATE--TRNA LIGASE"/>
    <property type="match status" value="1"/>
</dbReference>
<evidence type="ECO:0000256" key="7">
    <source>
        <dbReference type="ARBA" id="ARBA00022840"/>
    </source>
</evidence>
<dbReference type="FunFam" id="1.10.1160.10:FF:000001">
    <property type="entry name" value="Glutamine--tRNA ligase"/>
    <property type="match status" value="1"/>
</dbReference>
<dbReference type="InterPro" id="IPR020058">
    <property type="entry name" value="Glu/Gln-tRNA-synth_Ib_cat-dom"/>
</dbReference>
<dbReference type="InterPro" id="IPR050132">
    <property type="entry name" value="Gln/Glu-tRNA_Ligase"/>
</dbReference>
<dbReference type="EC" id="6.1.1.17" evidence="3"/>
<dbReference type="PANTHER" id="PTHR43097">
    <property type="entry name" value="GLUTAMINE-TRNA LIGASE"/>
    <property type="match status" value="1"/>
</dbReference>
<keyword evidence="8 12" id="KW-0648">Protein biosynthesis</keyword>
<evidence type="ECO:0000256" key="2">
    <source>
        <dbReference type="ARBA" id="ARBA00008927"/>
    </source>
</evidence>
<dbReference type="GO" id="GO:0017102">
    <property type="term" value="C:methionyl glutamyl tRNA synthetase complex"/>
    <property type="evidence" value="ECO:0007669"/>
    <property type="project" value="TreeGrafter"/>
</dbReference>
<name>A0A7S3ZGX6_9EUKA</name>
<organism evidence="16">
    <name type="scientific">Lotharella globosa</name>
    <dbReference type="NCBI Taxonomy" id="91324"/>
    <lineage>
        <taxon>Eukaryota</taxon>
        <taxon>Sar</taxon>
        <taxon>Rhizaria</taxon>
        <taxon>Cercozoa</taxon>
        <taxon>Chlorarachniophyceae</taxon>
        <taxon>Lotharella</taxon>
    </lineage>
</organism>
<feature type="domain" description="tRNA synthetases class I (E and Q) anti-codon binding" evidence="15">
    <location>
        <begin position="203"/>
        <end position="268"/>
    </location>
</feature>
<evidence type="ECO:0000256" key="12">
    <source>
        <dbReference type="RuleBase" id="RU363037"/>
    </source>
</evidence>
<comment type="similarity">
    <text evidence="2">Belongs to the class-I aminoacyl-tRNA synthetase family. Glutamate--tRNA ligase type 2 subfamily.</text>
</comment>
<evidence type="ECO:0000256" key="3">
    <source>
        <dbReference type="ARBA" id="ARBA00012835"/>
    </source>
</evidence>
<dbReference type="Gene3D" id="1.10.1160.10">
    <property type="entry name" value="Glutamyl-trna Synthetase, Domain 2"/>
    <property type="match status" value="1"/>
</dbReference>
<protein>
    <recommendedName>
        <fullName evidence="3">glutamate--tRNA ligase</fullName>
        <ecNumber evidence="3">6.1.1.17</ecNumber>
    </recommendedName>
    <alternativeName>
        <fullName evidence="10">Glutamyl-tRNA synthetase</fullName>
    </alternativeName>
</protein>
<evidence type="ECO:0000256" key="11">
    <source>
        <dbReference type="ARBA" id="ARBA00048351"/>
    </source>
</evidence>
<accession>A0A7S3ZGX6</accession>
<dbReference type="InterPro" id="IPR049437">
    <property type="entry name" value="tRNA-synt_1c_C2"/>
</dbReference>
<dbReference type="GO" id="GO:0004818">
    <property type="term" value="F:glutamate-tRNA ligase activity"/>
    <property type="evidence" value="ECO:0007669"/>
    <property type="project" value="UniProtKB-EC"/>
</dbReference>
<feature type="domain" description="Glutamyl/glutaminyl-tRNA synthetase class Ib anti-codon binding" evidence="14">
    <location>
        <begin position="77"/>
        <end position="174"/>
    </location>
</feature>
<evidence type="ECO:0000256" key="6">
    <source>
        <dbReference type="ARBA" id="ARBA00022741"/>
    </source>
</evidence>
<evidence type="ECO:0000256" key="10">
    <source>
        <dbReference type="ARBA" id="ARBA00030865"/>
    </source>
</evidence>
<proteinExistence type="inferred from homology"/>
<dbReference type="Pfam" id="PF00749">
    <property type="entry name" value="tRNA-synt_1c"/>
    <property type="match status" value="1"/>
</dbReference>
<keyword evidence="7 12" id="KW-0067">ATP-binding</keyword>
<dbReference type="GO" id="GO:0005524">
    <property type="term" value="F:ATP binding"/>
    <property type="evidence" value="ECO:0007669"/>
    <property type="project" value="UniProtKB-KW"/>
</dbReference>
<gene>
    <name evidence="16" type="ORF">LGLO00237_LOCUS34623</name>
</gene>
<evidence type="ECO:0000256" key="5">
    <source>
        <dbReference type="ARBA" id="ARBA00022598"/>
    </source>
</evidence>
<evidence type="ECO:0000256" key="1">
    <source>
        <dbReference type="ARBA" id="ARBA00004496"/>
    </source>
</evidence>
<evidence type="ECO:0000313" key="16">
    <source>
        <dbReference type="EMBL" id="CAE0682835.1"/>
    </source>
</evidence>
<dbReference type="SUPFAM" id="SSF50715">
    <property type="entry name" value="Ribosomal protein L25-like"/>
    <property type="match status" value="1"/>
</dbReference>
<evidence type="ECO:0000259" key="13">
    <source>
        <dbReference type="Pfam" id="PF00749"/>
    </source>
</evidence>
<evidence type="ECO:0000259" key="14">
    <source>
        <dbReference type="Pfam" id="PF03950"/>
    </source>
</evidence>
<dbReference type="InterPro" id="IPR011035">
    <property type="entry name" value="Ribosomal_bL25/Gln-tRNA_synth"/>
</dbReference>
<dbReference type="AlphaFoldDB" id="A0A7S3ZGX6"/>
<feature type="domain" description="Glutamyl/glutaminyl-tRNA synthetase class Ib catalytic" evidence="13">
    <location>
        <begin position="2"/>
        <end position="74"/>
    </location>
</feature>
<keyword evidence="6 12" id="KW-0547">Nucleotide-binding</keyword>
<keyword evidence="9 12" id="KW-0030">Aminoacyl-tRNA synthetase</keyword>
<dbReference type="GO" id="GO:0005829">
    <property type="term" value="C:cytosol"/>
    <property type="evidence" value="ECO:0007669"/>
    <property type="project" value="TreeGrafter"/>
</dbReference>
<keyword evidence="4" id="KW-0963">Cytoplasm</keyword>
<evidence type="ECO:0000259" key="15">
    <source>
        <dbReference type="Pfam" id="PF20974"/>
    </source>
</evidence>
<dbReference type="InterPro" id="IPR020056">
    <property type="entry name" value="Rbsml_bL25/Gln-tRNA_synth_N"/>
</dbReference>
<dbReference type="InterPro" id="IPR020059">
    <property type="entry name" value="Glu/Gln-tRNA-synth_Ib_codon-bd"/>
</dbReference>
<dbReference type="EMBL" id="HBIV01050122">
    <property type="protein sequence ID" value="CAE0682835.1"/>
    <property type="molecule type" value="Transcribed_RNA"/>
</dbReference>
<evidence type="ECO:0000256" key="8">
    <source>
        <dbReference type="ARBA" id="ARBA00022917"/>
    </source>
</evidence>
<comment type="subcellular location">
    <subcellularLocation>
        <location evidence="1">Cytoplasm</location>
    </subcellularLocation>
</comment>
<evidence type="ECO:0000256" key="4">
    <source>
        <dbReference type="ARBA" id="ARBA00022490"/>
    </source>
</evidence>
<comment type="catalytic activity">
    <reaction evidence="11">
        <text>tRNA(Glu) + L-glutamate + ATP = L-glutamyl-tRNA(Glu) + AMP + diphosphate</text>
        <dbReference type="Rhea" id="RHEA:23540"/>
        <dbReference type="Rhea" id="RHEA-COMP:9663"/>
        <dbReference type="Rhea" id="RHEA-COMP:9680"/>
        <dbReference type="ChEBI" id="CHEBI:29985"/>
        <dbReference type="ChEBI" id="CHEBI:30616"/>
        <dbReference type="ChEBI" id="CHEBI:33019"/>
        <dbReference type="ChEBI" id="CHEBI:78442"/>
        <dbReference type="ChEBI" id="CHEBI:78520"/>
        <dbReference type="ChEBI" id="CHEBI:456215"/>
        <dbReference type="EC" id="6.1.1.17"/>
    </reaction>
</comment>
<dbReference type="Pfam" id="PF20974">
    <property type="entry name" value="tRNA-synt_1c_C2"/>
    <property type="match status" value="1"/>
</dbReference>
<dbReference type="GO" id="GO:0006424">
    <property type="term" value="P:glutamyl-tRNA aminoacylation"/>
    <property type="evidence" value="ECO:0007669"/>
    <property type="project" value="TreeGrafter"/>
</dbReference>
<dbReference type="SUPFAM" id="SSF52374">
    <property type="entry name" value="Nucleotidylyl transferase"/>
    <property type="match status" value="1"/>
</dbReference>
<dbReference type="Gene3D" id="2.40.240.10">
    <property type="entry name" value="Ribosomal Protein L25, Chain P"/>
    <property type="match status" value="2"/>
</dbReference>
<evidence type="ECO:0000256" key="9">
    <source>
        <dbReference type="ARBA" id="ARBA00023146"/>
    </source>
</evidence>
<dbReference type="FunFam" id="2.40.240.10:FF:000004">
    <property type="entry name" value="Glutamyl-tRNA synthetase, cytoplasmic"/>
    <property type="match status" value="1"/>
</dbReference>